<feature type="compositionally biased region" description="Low complexity" evidence="1">
    <location>
        <begin position="638"/>
        <end position="647"/>
    </location>
</feature>
<proteinExistence type="predicted"/>
<sequence length="1321" mass="146413">MPVKYDPNTLWVALNQYSDSNIFEVYPKLLAELFLQEEAARQDGDTSEAEKLVLPSDKDYRLQKYFVLVELQKTLEVDEDGDKVVKPVEDPVEEWAPWSLVVSTKNPHAPPPVAVKTAPGPAWDIGQVLKAARLLCKPPLPVTFADEQEMRCVYSLIYEVFRYKSILDQAIEDIQFLIEHREFAEHRHALWLFLMELARRRWGARPRSEIERATQLLDEAGYPFKDIENIMWEERVHFAAAIARIRIKNRAFSLSELLPAHLREERVSACVNKDTVTGWVNTFKAKKVALLVKRLHELGYSYSNSRQLCAGEYRFDRVCPRFITLRPPESGSIGQLDLVKDGVIVLQEREFCEGASTLCRALRANSLRGVVAQTHASSPRCSAYLAAQLRELAAVLKAKAPAAPATPELGKLVVFGAGDKVASYVCALRELGIEASEALQSGAHVCVISEPVHYDTPLVTNALDGVVAVLATPPNSYSAVTDPIDLVCGRGGDLAMLEILTESEIDVNGKARVQSILEEQKKTLRSLMSKPQIQLILYETHSALEAENQAQITRAVAEANRLARERHALLKKKHRQPSPQKQATQLVANETVVVNETIVTTEHPNHANDSTTTLDTVSRSDLDKTDDDMSVSEDSHTRPSSSSRPSTAKMKPGTVLLKKQPDSLEVASRPGTNKARPIPVLPSYDIPKDPDKDSPDVVFAEHRHALWLFLMELARRRWGARPRSEIERATQLLDEAGYPFKDIENIMWEERVHFAAAIARIRIKNRAFSLSELLPAHLREERVSACVNKDTVTGWVNTFKAKKVALLVKRLHELGYSYSNSRQLCAGEYRFDRVCPRFITLRPPESGSIGQLDLVKDGVIVLQEREFCEGASTLCRALRANSLRGVVAQTHASSPRCSAYLAAQLRELAAVLKAKAPAAPATPELGKLVVFGAGDKVASYVCALRELGIEASEALQSGAHVCVISEPVHYDTPLVTNALDGVVAVLATPPNSYSAVTDPIDLVCGRGGDLAMLEILTESEIDVNGKARVQSILEEQKKTLRSLMSKPQIQLILYETHSALEAENQAQITRAVAEANRLARERHALLKKKHRQPSPQKQATQLVANETVVVNETIVTTEHPNHANDSTTTLDTVSRSDLDKTDDDMSVSEDSHTRPSSSSRPSTAKMKPGTVLLKKQPDSLEVASRPGTNKARPIPVLPSYDIPKDPDKDSPDVVVPSCDLFEIRNLPNLGNGLDINYILDRDGCYLGLIQRKEITRLDAKFMIRVAEDRGLLRRSSASGVTGAPGATLPRLPEQPCRRPFPLVVHELRLKAVVQHHKIFAS</sequence>
<feature type="compositionally biased region" description="Polar residues" evidence="1">
    <location>
        <begin position="1123"/>
        <end position="1133"/>
    </location>
</feature>
<dbReference type="PANTHER" id="PTHR14663">
    <property type="entry name" value="METHYLTRANSFERASE NSUN7-RELATED"/>
    <property type="match status" value="1"/>
</dbReference>
<dbReference type="InterPro" id="IPR029063">
    <property type="entry name" value="SAM-dependent_MTases_sf"/>
</dbReference>
<feature type="compositionally biased region" description="Polar residues" evidence="1">
    <location>
        <begin position="607"/>
        <end position="617"/>
    </location>
</feature>
<reference evidence="2" key="1">
    <citation type="submission" date="2017-09" db="EMBL/GenBank/DDBJ databases">
        <title>Contemporary evolution of a Lepidopteran species, Heliothis virescens, in response to modern agricultural practices.</title>
        <authorList>
            <person name="Fritz M.L."/>
            <person name="Deyonke A.M."/>
            <person name="Papanicolaou A."/>
            <person name="Micinski S."/>
            <person name="Westbrook J."/>
            <person name="Gould F."/>
        </authorList>
    </citation>
    <scope>NUCLEOTIDE SEQUENCE [LARGE SCALE GENOMIC DNA]</scope>
    <source>
        <strain evidence="2">HvINT-</strain>
        <tissue evidence="2">Whole body</tissue>
    </source>
</reference>
<comment type="caution">
    <text evidence="2">The sequence shown here is derived from an EMBL/GenBank/DDBJ whole genome shotgun (WGS) entry which is preliminary data.</text>
</comment>
<dbReference type="Gene3D" id="3.40.50.150">
    <property type="entry name" value="Vaccinia Virus protein VP39"/>
    <property type="match status" value="2"/>
</dbReference>
<dbReference type="InterPro" id="IPR042620">
    <property type="entry name" value="NSUN7"/>
</dbReference>
<protein>
    <submittedName>
        <fullName evidence="2">Uncharacterized protein</fullName>
    </submittedName>
</protein>
<dbReference type="PANTHER" id="PTHR14663:SF2">
    <property type="entry name" value="METHYLTRANSFERASE NSUN7-RELATED"/>
    <property type="match status" value="1"/>
</dbReference>
<name>A0A2A4JXD9_HELVI</name>
<accession>A0A2A4JXD9</accession>
<feature type="region of interest" description="Disordered" evidence="1">
    <location>
        <begin position="1115"/>
        <end position="1209"/>
    </location>
</feature>
<dbReference type="EMBL" id="NWSH01000400">
    <property type="protein sequence ID" value="PCG76681.1"/>
    <property type="molecule type" value="Genomic_DNA"/>
</dbReference>
<dbReference type="STRING" id="7102.A0A2A4JXD9"/>
<gene>
    <name evidence="2" type="ORF">B5V51_8951</name>
</gene>
<evidence type="ECO:0000313" key="2">
    <source>
        <dbReference type="EMBL" id="PCG76681.1"/>
    </source>
</evidence>
<feature type="region of interest" description="Disordered" evidence="1">
    <location>
        <begin position="599"/>
        <end position="689"/>
    </location>
</feature>
<evidence type="ECO:0000256" key="1">
    <source>
        <dbReference type="SAM" id="MobiDB-lite"/>
    </source>
</evidence>
<organism evidence="2">
    <name type="scientific">Heliothis virescens</name>
    <name type="common">Tobacco budworm moth</name>
    <dbReference type="NCBI Taxonomy" id="7102"/>
    <lineage>
        <taxon>Eukaryota</taxon>
        <taxon>Metazoa</taxon>
        <taxon>Ecdysozoa</taxon>
        <taxon>Arthropoda</taxon>
        <taxon>Hexapoda</taxon>
        <taxon>Insecta</taxon>
        <taxon>Pterygota</taxon>
        <taxon>Neoptera</taxon>
        <taxon>Endopterygota</taxon>
        <taxon>Lepidoptera</taxon>
        <taxon>Glossata</taxon>
        <taxon>Ditrysia</taxon>
        <taxon>Noctuoidea</taxon>
        <taxon>Noctuidae</taxon>
        <taxon>Heliothinae</taxon>
        <taxon>Heliothis</taxon>
    </lineage>
</organism>
<feature type="compositionally biased region" description="Low complexity" evidence="1">
    <location>
        <begin position="1154"/>
        <end position="1163"/>
    </location>
</feature>